<dbReference type="WBParaSite" id="NBR_0001531101-mRNA-1">
    <property type="protein sequence ID" value="NBR_0001531101-mRNA-1"/>
    <property type="gene ID" value="NBR_0001531101"/>
</dbReference>
<dbReference type="Proteomes" id="UP000271162">
    <property type="component" value="Unassembled WGS sequence"/>
</dbReference>
<keyword evidence="3" id="KW-1185">Reference proteome</keyword>
<gene>
    <name evidence="2" type="ORF">NBR_LOCUS15312</name>
</gene>
<sequence length="106" mass="11867">MGDALPADIKRIIDQQTQPQRPLPNSITRAVLPKIGMSADSSLAPARGRPPTPGRPDSDARARLTMAGWRITLALTIRSFLIMRFCRERLCQRLTVNSRGRWLMSV</sequence>
<evidence type="ECO:0000313" key="2">
    <source>
        <dbReference type="EMBL" id="VDL78906.1"/>
    </source>
</evidence>
<dbReference type="EMBL" id="UYSL01021678">
    <property type="protein sequence ID" value="VDL78906.1"/>
    <property type="molecule type" value="Genomic_DNA"/>
</dbReference>
<name>A0A0N4YF04_NIPBR</name>
<proteinExistence type="predicted"/>
<reference evidence="4" key="1">
    <citation type="submission" date="2017-02" db="UniProtKB">
        <authorList>
            <consortium name="WormBaseParasite"/>
        </authorList>
    </citation>
    <scope>IDENTIFICATION</scope>
</reference>
<reference evidence="2 3" key="2">
    <citation type="submission" date="2018-11" db="EMBL/GenBank/DDBJ databases">
        <authorList>
            <consortium name="Pathogen Informatics"/>
        </authorList>
    </citation>
    <scope>NUCLEOTIDE SEQUENCE [LARGE SCALE GENOMIC DNA]</scope>
</reference>
<feature type="region of interest" description="Disordered" evidence="1">
    <location>
        <begin position="39"/>
        <end position="60"/>
    </location>
</feature>
<accession>A0A0N4YF04</accession>
<dbReference type="AlphaFoldDB" id="A0A0N4YF04"/>
<evidence type="ECO:0000256" key="1">
    <source>
        <dbReference type="SAM" id="MobiDB-lite"/>
    </source>
</evidence>
<protein>
    <submittedName>
        <fullName evidence="4">Transposase</fullName>
    </submittedName>
</protein>
<evidence type="ECO:0000313" key="3">
    <source>
        <dbReference type="Proteomes" id="UP000271162"/>
    </source>
</evidence>
<organism evidence="4">
    <name type="scientific">Nippostrongylus brasiliensis</name>
    <name type="common">Rat hookworm</name>
    <dbReference type="NCBI Taxonomy" id="27835"/>
    <lineage>
        <taxon>Eukaryota</taxon>
        <taxon>Metazoa</taxon>
        <taxon>Ecdysozoa</taxon>
        <taxon>Nematoda</taxon>
        <taxon>Chromadorea</taxon>
        <taxon>Rhabditida</taxon>
        <taxon>Rhabditina</taxon>
        <taxon>Rhabditomorpha</taxon>
        <taxon>Strongyloidea</taxon>
        <taxon>Heligmosomidae</taxon>
        <taxon>Nippostrongylus</taxon>
    </lineage>
</organism>
<evidence type="ECO:0000313" key="4">
    <source>
        <dbReference type="WBParaSite" id="NBR_0001531101-mRNA-1"/>
    </source>
</evidence>